<keyword evidence="2" id="KW-0472">Membrane</keyword>
<proteinExistence type="predicted"/>
<protein>
    <submittedName>
        <fullName evidence="3">Uncharacterized protein</fullName>
    </submittedName>
</protein>
<organism evidence="3 4">
    <name type="scientific">Tetranychus urticae</name>
    <name type="common">Two-spotted spider mite</name>
    <dbReference type="NCBI Taxonomy" id="32264"/>
    <lineage>
        <taxon>Eukaryota</taxon>
        <taxon>Metazoa</taxon>
        <taxon>Ecdysozoa</taxon>
        <taxon>Arthropoda</taxon>
        <taxon>Chelicerata</taxon>
        <taxon>Arachnida</taxon>
        <taxon>Acari</taxon>
        <taxon>Acariformes</taxon>
        <taxon>Trombidiformes</taxon>
        <taxon>Prostigmata</taxon>
        <taxon>Eleutherengona</taxon>
        <taxon>Raphignathae</taxon>
        <taxon>Tetranychoidea</taxon>
        <taxon>Tetranychidae</taxon>
        <taxon>Tetranychus</taxon>
    </lineage>
</organism>
<dbReference type="EMBL" id="CAEY01000676">
    <property type="status" value="NOT_ANNOTATED_CDS"/>
    <property type="molecule type" value="Genomic_DNA"/>
</dbReference>
<dbReference type="Proteomes" id="UP000015104">
    <property type="component" value="Unassembled WGS sequence"/>
</dbReference>
<keyword evidence="4" id="KW-1185">Reference proteome</keyword>
<evidence type="ECO:0000256" key="1">
    <source>
        <dbReference type="SAM" id="MobiDB-lite"/>
    </source>
</evidence>
<evidence type="ECO:0000313" key="4">
    <source>
        <dbReference type="Proteomes" id="UP000015104"/>
    </source>
</evidence>
<keyword evidence="2" id="KW-1133">Transmembrane helix</keyword>
<evidence type="ECO:0000256" key="2">
    <source>
        <dbReference type="SAM" id="Phobius"/>
    </source>
</evidence>
<accession>T1KX59</accession>
<keyword evidence="2" id="KW-0812">Transmembrane</keyword>
<dbReference type="HOGENOM" id="CLU_1231314_0_0_1"/>
<feature type="transmembrane region" description="Helical" evidence="2">
    <location>
        <begin position="12"/>
        <end position="42"/>
    </location>
</feature>
<dbReference type="EnsemblMetazoa" id="tetur25g01220.1">
    <property type="protein sequence ID" value="tetur25g01220.1"/>
    <property type="gene ID" value="tetur25g01220"/>
</dbReference>
<feature type="region of interest" description="Disordered" evidence="1">
    <location>
        <begin position="95"/>
        <end position="116"/>
    </location>
</feature>
<reference evidence="4" key="1">
    <citation type="submission" date="2011-08" db="EMBL/GenBank/DDBJ databases">
        <authorList>
            <person name="Rombauts S."/>
        </authorList>
    </citation>
    <scope>NUCLEOTIDE SEQUENCE</scope>
    <source>
        <strain evidence="4">London</strain>
    </source>
</reference>
<sequence>MDYIYHSWTYPMLFTGHCSCTCFTCLYKLDLLLLLIVIYLLLMDKITINIDTSTYRLPLMPVNDNLTGSHLNMSNVVSSTTGPISLSPSPWDSMLISERSTPSDPPESLPESINSFGSSGSIRRKLIKPDISLDFLDSSSSSEEEESDSEIGGRFEACNVFSGCTNDEHFYRDTSLSEETFTNDRIPVKLVSNSQPVDNQMTIKMIKNGYPKLGSWLAINSKVLL</sequence>
<reference evidence="3" key="2">
    <citation type="submission" date="2015-06" db="UniProtKB">
        <authorList>
            <consortium name="EnsemblMetazoa"/>
        </authorList>
    </citation>
    <scope>IDENTIFICATION</scope>
</reference>
<name>T1KX59_TETUR</name>
<evidence type="ECO:0000313" key="3">
    <source>
        <dbReference type="EnsemblMetazoa" id="tetur25g01220.1"/>
    </source>
</evidence>
<dbReference type="AlphaFoldDB" id="T1KX59"/>